<dbReference type="InterPro" id="IPR011006">
    <property type="entry name" value="CheY-like_superfamily"/>
</dbReference>
<keyword evidence="1 3" id="KW-0597">Phosphoprotein</keyword>
<dbReference type="EMBL" id="BNJG01000001">
    <property type="protein sequence ID" value="GHO53837.1"/>
    <property type="molecule type" value="Genomic_DNA"/>
</dbReference>
<dbReference type="RefSeq" id="WP_201370613.1">
    <property type="nucleotide sequence ID" value="NZ_BNJG01000001.1"/>
</dbReference>
<dbReference type="InterPro" id="IPR000792">
    <property type="entry name" value="Tscrpt_reg_LuxR_C"/>
</dbReference>
<keyword evidence="2 6" id="KW-0238">DNA-binding</keyword>
<evidence type="ECO:0000256" key="2">
    <source>
        <dbReference type="ARBA" id="ARBA00023125"/>
    </source>
</evidence>
<dbReference type="SUPFAM" id="SSF52172">
    <property type="entry name" value="CheY-like"/>
    <property type="match status" value="1"/>
</dbReference>
<evidence type="ECO:0000259" key="5">
    <source>
        <dbReference type="PROSITE" id="PS50110"/>
    </source>
</evidence>
<dbReference type="SMART" id="SM00448">
    <property type="entry name" value="REC"/>
    <property type="match status" value="1"/>
</dbReference>
<dbReference type="PANTHER" id="PTHR43214">
    <property type="entry name" value="TWO-COMPONENT RESPONSE REGULATOR"/>
    <property type="match status" value="1"/>
</dbReference>
<dbReference type="PANTHER" id="PTHR43214:SF43">
    <property type="entry name" value="TWO-COMPONENT RESPONSE REGULATOR"/>
    <property type="match status" value="1"/>
</dbReference>
<evidence type="ECO:0000313" key="6">
    <source>
        <dbReference type="EMBL" id="GHO53837.1"/>
    </source>
</evidence>
<dbReference type="SMART" id="SM00421">
    <property type="entry name" value="HTH_LUXR"/>
    <property type="match status" value="1"/>
</dbReference>
<dbReference type="PROSITE" id="PS50110">
    <property type="entry name" value="RESPONSE_REGULATORY"/>
    <property type="match status" value="1"/>
</dbReference>
<dbReference type="Proteomes" id="UP000654345">
    <property type="component" value="Unassembled WGS sequence"/>
</dbReference>
<dbReference type="Pfam" id="PF00196">
    <property type="entry name" value="GerE"/>
    <property type="match status" value="1"/>
</dbReference>
<accession>A0ABQ3UMJ9</accession>
<keyword evidence="7" id="KW-1185">Reference proteome</keyword>
<dbReference type="InterPro" id="IPR001789">
    <property type="entry name" value="Sig_transdc_resp-reg_receiver"/>
</dbReference>
<protein>
    <submittedName>
        <fullName evidence="6">DNA-binding response regulator</fullName>
    </submittedName>
</protein>
<dbReference type="CDD" id="cd17535">
    <property type="entry name" value="REC_NarL-like"/>
    <property type="match status" value="1"/>
</dbReference>
<dbReference type="PROSITE" id="PS00622">
    <property type="entry name" value="HTH_LUXR_1"/>
    <property type="match status" value="1"/>
</dbReference>
<reference evidence="6 7" key="1">
    <citation type="journal article" date="2021" name="Int. J. Syst. Evol. Microbiol.">
        <title>Reticulibacter mediterranei gen. nov., sp. nov., within the new family Reticulibacteraceae fam. nov., and Ktedonospora formicarum gen. nov., sp. nov., Ktedonobacter robiniae sp. nov., Dictyobacter formicarum sp. nov. and Dictyobacter arantiisoli sp. nov., belonging to the class Ktedonobacteria.</title>
        <authorList>
            <person name="Yabe S."/>
            <person name="Zheng Y."/>
            <person name="Wang C.M."/>
            <person name="Sakai Y."/>
            <person name="Abe K."/>
            <person name="Yokota A."/>
            <person name="Donadio S."/>
            <person name="Cavaletti L."/>
            <person name="Monciardini P."/>
        </authorList>
    </citation>
    <scope>NUCLEOTIDE SEQUENCE [LARGE SCALE GENOMIC DNA]</scope>
    <source>
        <strain evidence="6 7">SOSP1-30</strain>
    </source>
</reference>
<name>A0ABQ3UMJ9_9CHLR</name>
<dbReference type="CDD" id="cd06170">
    <property type="entry name" value="LuxR_C_like"/>
    <property type="match status" value="1"/>
</dbReference>
<gene>
    <name evidence="6" type="ORF">KSB_23120</name>
</gene>
<feature type="domain" description="HTH luxR-type" evidence="4">
    <location>
        <begin position="139"/>
        <end position="204"/>
    </location>
</feature>
<dbReference type="PRINTS" id="PR00038">
    <property type="entry name" value="HTHLUXR"/>
</dbReference>
<dbReference type="GO" id="GO:0003677">
    <property type="term" value="F:DNA binding"/>
    <property type="evidence" value="ECO:0007669"/>
    <property type="project" value="UniProtKB-KW"/>
</dbReference>
<sequence>MISVVIVDDHGMVREGLRQFLTEDPEITVVGEASDGASGVQLVQSLRPAVVLMDVMMPVLDGISATASLRHCCPESRVIILSNHVERSTVIHAVKAGAVGYLLKDALAEELCHAIKEVVQGNVHFAPQASIFLLHEVREPNLPENLTEREADVLRLLAQGRSNKDIARHLHIVEDTVKTHVRHILSKLGVQSRTQAALYATRLNLVPIDEQEQSLQSSQAR</sequence>
<organism evidence="6 7">
    <name type="scientific">Ktedonobacter robiniae</name>
    <dbReference type="NCBI Taxonomy" id="2778365"/>
    <lineage>
        <taxon>Bacteria</taxon>
        <taxon>Bacillati</taxon>
        <taxon>Chloroflexota</taxon>
        <taxon>Ktedonobacteria</taxon>
        <taxon>Ktedonobacterales</taxon>
        <taxon>Ktedonobacteraceae</taxon>
        <taxon>Ktedonobacter</taxon>
    </lineage>
</organism>
<dbReference type="InterPro" id="IPR039420">
    <property type="entry name" value="WalR-like"/>
</dbReference>
<feature type="domain" description="Response regulatory" evidence="5">
    <location>
        <begin position="3"/>
        <end position="119"/>
    </location>
</feature>
<proteinExistence type="predicted"/>
<dbReference type="InterPro" id="IPR058245">
    <property type="entry name" value="NreC/VraR/RcsB-like_REC"/>
</dbReference>
<dbReference type="PROSITE" id="PS50043">
    <property type="entry name" value="HTH_LUXR_2"/>
    <property type="match status" value="1"/>
</dbReference>
<feature type="modified residue" description="4-aspartylphosphate" evidence="3">
    <location>
        <position position="54"/>
    </location>
</feature>
<dbReference type="InterPro" id="IPR016032">
    <property type="entry name" value="Sig_transdc_resp-reg_C-effctor"/>
</dbReference>
<evidence type="ECO:0000256" key="1">
    <source>
        <dbReference type="ARBA" id="ARBA00022553"/>
    </source>
</evidence>
<evidence type="ECO:0000313" key="7">
    <source>
        <dbReference type="Proteomes" id="UP000654345"/>
    </source>
</evidence>
<comment type="caution">
    <text evidence="6">The sequence shown here is derived from an EMBL/GenBank/DDBJ whole genome shotgun (WGS) entry which is preliminary data.</text>
</comment>
<dbReference type="SUPFAM" id="SSF46894">
    <property type="entry name" value="C-terminal effector domain of the bipartite response regulators"/>
    <property type="match status" value="1"/>
</dbReference>
<evidence type="ECO:0000256" key="3">
    <source>
        <dbReference type="PROSITE-ProRule" id="PRU00169"/>
    </source>
</evidence>
<dbReference type="Pfam" id="PF00072">
    <property type="entry name" value="Response_reg"/>
    <property type="match status" value="1"/>
</dbReference>
<evidence type="ECO:0000259" key="4">
    <source>
        <dbReference type="PROSITE" id="PS50043"/>
    </source>
</evidence>
<dbReference type="Gene3D" id="3.40.50.2300">
    <property type="match status" value="1"/>
</dbReference>